<evidence type="ECO:0000256" key="5">
    <source>
        <dbReference type="ARBA" id="ARBA00023163"/>
    </source>
</evidence>
<evidence type="ECO:0000256" key="3">
    <source>
        <dbReference type="ARBA" id="ARBA00022884"/>
    </source>
</evidence>
<keyword evidence="4" id="KW-0805">Transcription regulation</keyword>
<comment type="caution">
    <text evidence="7">The sequence shown here is derived from an EMBL/GenBank/DDBJ whole genome shotgun (WGS) entry which is preliminary data.</text>
</comment>
<name>A0A2T5BZR1_9BACT</name>
<evidence type="ECO:0000313" key="7">
    <source>
        <dbReference type="EMBL" id="PTN07775.1"/>
    </source>
</evidence>
<comment type="similarity">
    <text evidence="1">Belongs to the NusB family.</text>
</comment>
<dbReference type="RefSeq" id="WP_107822972.1">
    <property type="nucleotide sequence ID" value="NZ_OY782574.1"/>
</dbReference>
<dbReference type="GO" id="GO:0006353">
    <property type="term" value="P:DNA-templated transcription termination"/>
    <property type="evidence" value="ECO:0007669"/>
    <property type="project" value="InterPro"/>
</dbReference>
<dbReference type="GO" id="GO:0005829">
    <property type="term" value="C:cytosol"/>
    <property type="evidence" value="ECO:0007669"/>
    <property type="project" value="TreeGrafter"/>
</dbReference>
<reference evidence="7 8" key="1">
    <citation type="submission" date="2018-04" db="EMBL/GenBank/DDBJ databases">
        <title>Genomic Encyclopedia of Archaeal and Bacterial Type Strains, Phase II (KMG-II): from individual species to whole genera.</title>
        <authorList>
            <person name="Goeker M."/>
        </authorList>
    </citation>
    <scope>NUCLEOTIDE SEQUENCE [LARGE SCALE GENOMIC DNA]</scope>
    <source>
        <strain evidence="7 8">DSM 28823</strain>
    </source>
</reference>
<keyword evidence="5" id="KW-0804">Transcription</keyword>
<dbReference type="Pfam" id="PF01029">
    <property type="entry name" value="NusB"/>
    <property type="match status" value="1"/>
</dbReference>
<dbReference type="NCBIfam" id="TIGR01951">
    <property type="entry name" value="nusB"/>
    <property type="match status" value="1"/>
</dbReference>
<keyword evidence="3" id="KW-0694">RNA-binding</keyword>
<dbReference type="InterPro" id="IPR011605">
    <property type="entry name" value="NusB_fam"/>
</dbReference>
<dbReference type="InterPro" id="IPR035926">
    <property type="entry name" value="NusB-like_sf"/>
</dbReference>
<evidence type="ECO:0000256" key="4">
    <source>
        <dbReference type="ARBA" id="ARBA00023015"/>
    </source>
</evidence>
<dbReference type="GO" id="GO:0031564">
    <property type="term" value="P:transcription antitermination"/>
    <property type="evidence" value="ECO:0007669"/>
    <property type="project" value="UniProtKB-KW"/>
</dbReference>
<proteinExistence type="inferred from homology"/>
<dbReference type="OrthoDB" id="9787568at2"/>
<evidence type="ECO:0000256" key="1">
    <source>
        <dbReference type="ARBA" id="ARBA00005952"/>
    </source>
</evidence>
<dbReference type="EMBL" id="QAAD01000013">
    <property type="protein sequence ID" value="PTN07775.1"/>
    <property type="molecule type" value="Genomic_DNA"/>
</dbReference>
<keyword evidence="8" id="KW-1185">Reference proteome</keyword>
<dbReference type="GO" id="GO:0003723">
    <property type="term" value="F:RNA binding"/>
    <property type="evidence" value="ECO:0007669"/>
    <property type="project" value="UniProtKB-KW"/>
</dbReference>
<gene>
    <name evidence="7" type="ORF">C8N47_11340</name>
</gene>
<dbReference type="PANTHER" id="PTHR11078:SF3">
    <property type="entry name" value="ANTITERMINATION NUSB DOMAIN-CONTAINING PROTEIN"/>
    <property type="match status" value="1"/>
</dbReference>
<keyword evidence="2" id="KW-0889">Transcription antitermination</keyword>
<accession>A0A2T5BZR1</accession>
<evidence type="ECO:0000313" key="8">
    <source>
        <dbReference type="Proteomes" id="UP000243525"/>
    </source>
</evidence>
<dbReference type="Gene3D" id="1.10.940.10">
    <property type="entry name" value="NusB-like"/>
    <property type="match status" value="1"/>
</dbReference>
<dbReference type="InterPro" id="IPR006027">
    <property type="entry name" value="NusB_RsmB_TIM44"/>
</dbReference>
<dbReference type="PANTHER" id="PTHR11078">
    <property type="entry name" value="N UTILIZATION SUBSTANCE PROTEIN B-RELATED"/>
    <property type="match status" value="1"/>
</dbReference>
<evidence type="ECO:0000259" key="6">
    <source>
        <dbReference type="Pfam" id="PF01029"/>
    </source>
</evidence>
<dbReference type="AlphaFoldDB" id="A0A2T5BZR1"/>
<dbReference type="Proteomes" id="UP000243525">
    <property type="component" value="Unassembled WGS sequence"/>
</dbReference>
<protein>
    <submittedName>
        <fullName evidence="7">NusB antitermination factor</fullName>
    </submittedName>
</protein>
<dbReference type="SUPFAM" id="SSF48013">
    <property type="entry name" value="NusB-like"/>
    <property type="match status" value="1"/>
</dbReference>
<sequence length="317" mass="37725">MISRRIIRTKVLQVLYAFYTSPERSINQSEKELFFSMQKTYDLYHHLFQLVVEIADQANSIIELRKKKHFPTEEDLNPNTRFISNHLIHQLRTNKALLKSLEQSKLSWSNEPELIKKLYNTLVSSDFYIDYMSKPERNFADDKKVIELIFAEIILQSDDLFDILEEQSIYWNDDIDFVISMIIKTIRKFKEFFNENSALMPIFKDDEDEKFTKDLFRKCIVNHDELKKIVEQYTENWDVERIAFIDKLIMEMAIAEFLYFPSVPTKVSLNEYIELSKYYSTEKSRNFINGILDKALKALKKDERIQKAGRGLIGEMD</sequence>
<organism evidence="7 8">
    <name type="scientific">Mangrovibacterium marinum</name>
    <dbReference type="NCBI Taxonomy" id="1639118"/>
    <lineage>
        <taxon>Bacteria</taxon>
        <taxon>Pseudomonadati</taxon>
        <taxon>Bacteroidota</taxon>
        <taxon>Bacteroidia</taxon>
        <taxon>Marinilabiliales</taxon>
        <taxon>Prolixibacteraceae</taxon>
        <taxon>Mangrovibacterium</taxon>
    </lineage>
</organism>
<evidence type="ECO:0000256" key="2">
    <source>
        <dbReference type="ARBA" id="ARBA00022814"/>
    </source>
</evidence>
<feature type="domain" description="NusB/RsmB/TIM44" evidence="6">
    <location>
        <begin position="203"/>
        <end position="296"/>
    </location>
</feature>